<keyword evidence="3" id="KW-1185">Reference proteome</keyword>
<evidence type="ECO:0000256" key="1">
    <source>
        <dbReference type="SAM" id="MobiDB-lite"/>
    </source>
</evidence>
<organism evidence="2 3">
    <name type="scientific">Jiella endophytica</name>
    <dbReference type="NCBI Taxonomy" id="2558362"/>
    <lineage>
        <taxon>Bacteria</taxon>
        <taxon>Pseudomonadati</taxon>
        <taxon>Pseudomonadota</taxon>
        <taxon>Alphaproteobacteria</taxon>
        <taxon>Hyphomicrobiales</taxon>
        <taxon>Aurantimonadaceae</taxon>
        <taxon>Jiella</taxon>
    </lineage>
</organism>
<evidence type="ECO:0000313" key="3">
    <source>
        <dbReference type="Proteomes" id="UP000298179"/>
    </source>
</evidence>
<dbReference type="Proteomes" id="UP000298179">
    <property type="component" value="Unassembled WGS sequence"/>
</dbReference>
<comment type="caution">
    <text evidence="2">The sequence shown here is derived from an EMBL/GenBank/DDBJ whole genome shotgun (WGS) entry which is preliminary data.</text>
</comment>
<dbReference type="RefSeq" id="WP_134763919.1">
    <property type="nucleotide sequence ID" value="NZ_SOZD01000008.1"/>
</dbReference>
<dbReference type="InterPro" id="IPR019632">
    <property type="entry name" value="DUF2497"/>
</dbReference>
<gene>
    <name evidence="2" type="ORF">E3C22_21405</name>
</gene>
<feature type="region of interest" description="Disordered" evidence="1">
    <location>
        <begin position="92"/>
        <end position="127"/>
    </location>
</feature>
<protein>
    <submittedName>
        <fullName evidence="2">DUF2497 domain-containing protein</fullName>
    </submittedName>
</protein>
<evidence type="ECO:0000313" key="2">
    <source>
        <dbReference type="EMBL" id="TFF18779.1"/>
    </source>
</evidence>
<name>A0A4Y8RCT5_9HYPH</name>
<dbReference type="AlphaFoldDB" id="A0A4Y8RCT5"/>
<reference evidence="2 3" key="1">
    <citation type="submission" date="2019-03" db="EMBL/GenBank/DDBJ databases">
        <title>Jiella endophytica sp. nov., a novel endophytic bacterium isolated from root of Ficus microcarpa Linn. f.</title>
        <authorList>
            <person name="Tuo L."/>
        </authorList>
    </citation>
    <scope>NUCLEOTIDE SEQUENCE [LARGE SCALE GENOMIC DNA]</scope>
    <source>
        <strain evidence="2 3">CBS5Q-3</strain>
    </source>
</reference>
<proteinExistence type="predicted"/>
<dbReference type="EMBL" id="SOZD01000008">
    <property type="protein sequence ID" value="TFF18779.1"/>
    <property type="molecule type" value="Genomic_DNA"/>
</dbReference>
<dbReference type="OrthoDB" id="7189469at2"/>
<dbReference type="Pfam" id="PF10691">
    <property type="entry name" value="DUF2497"/>
    <property type="match status" value="1"/>
</dbReference>
<accession>A0A4Y8RCT5</accession>
<sequence length="295" mass="31329">MSNALPARDQSMDEILASIRRIIETGDERLARNASAIDAAARAAVEPAATRAKAAGGTRATAVGAAQPMPEMASQADEIARARLRAESLAAGGEPLGEDASEYPAADTARVSANAPRSIRRPAPGHVGDLPEWPQAIAANDRYVEVAAEMFVDEFDEAGFAEELLNGAIAAEEPAEAVSEAAELAEPDAGEGGTDFAADRTRLASFHPAASVSEPLDDGMKFAHALISREAGERVAASFSELAAAIRDDHLRDSDAIVREVMRPMLQEWLDENLPRLVEQLVREEIERIARGGSR</sequence>